<dbReference type="InterPro" id="IPR006067">
    <property type="entry name" value="NO2/SO3_Rdtase_4Fe4S_dom"/>
</dbReference>
<comment type="similarity">
    <text evidence="3">Belongs to the nitrite and sulfite reductase 4Fe-4S domain family.</text>
</comment>
<dbReference type="AlphaFoldDB" id="A0A2T2WN99"/>
<evidence type="ECO:0000259" key="10">
    <source>
        <dbReference type="Pfam" id="PF01077"/>
    </source>
</evidence>
<dbReference type="GO" id="GO:0020037">
    <property type="term" value="F:heme binding"/>
    <property type="evidence" value="ECO:0007669"/>
    <property type="project" value="InterPro"/>
</dbReference>
<dbReference type="Proteomes" id="UP000242699">
    <property type="component" value="Unassembled WGS sequence"/>
</dbReference>
<dbReference type="GO" id="GO:0051539">
    <property type="term" value="F:4 iron, 4 sulfur cluster binding"/>
    <property type="evidence" value="ECO:0007669"/>
    <property type="project" value="UniProtKB-KW"/>
</dbReference>
<proteinExistence type="inferred from homology"/>
<evidence type="ECO:0000256" key="5">
    <source>
        <dbReference type="ARBA" id="ARBA00022617"/>
    </source>
</evidence>
<dbReference type="GO" id="GO:0050311">
    <property type="term" value="F:sulfite reductase (ferredoxin) activity"/>
    <property type="evidence" value="ECO:0007669"/>
    <property type="project" value="TreeGrafter"/>
</dbReference>
<dbReference type="PROSITE" id="PS00365">
    <property type="entry name" value="NIR_SIR"/>
    <property type="match status" value="1"/>
</dbReference>
<organism evidence="12 13">
    <name type="scientific">Sulfobacillus benefaciens</name>
    <dbReference type="NCBI Taxonomy" id="453960"/>
    <lineage>
        <taxon>Bacteria</taxon>
        <taxon>Bacillati</taxon>
        <taxon>Bacillota</taxon>
        <taxon>Clostridia</taxon>
        <taxon>Eubacteriales</taxon>
        <taxon>Clostridiales Family XVII. Incertae Sedis</taxon>
        <taxon>Sulfobacillus</taxon>
    </lineage>
</organism>
<evidence type="ECO:0000313" key="13">
    <source>
        <dbReference type="Proteomes" id="UP000242699"/>
    </source>
</evidence>
<dbReference type="PANTHER" id="PTHR11493:SF47">
    <property type="entry name" value="SULFITE REDUCTASE [NADPH] SUBUNIT BETA"/>
    <property type="match status" value="1"/>
</dbReference>
<dbReference type="InterPro" id="IPR036136">
    <property type="entry name" value="Nit/Sulf_reduc_fer-like_dom_sf"/>
</dbReference>
<dbReference type="PANTHER" id="PTHR11493">
    <property type="entry name" value="SULFITE REDUCTASE [NADPH] SUBUNIT BETA-RELATED"/>
    <property type="match status" value="1"/>
</dbReference>
<evidence type="ECO:0000256" key="6">
    <source>
        <dbReference type="ARBA" id="ARBA00022723"/>
    </source>
</evidence>
<dbReference type="Pfam" id="PF01077">
    <property type="entry name" value="NIR_SIR"/>
    <property type="match status" value="1"/>
</dbReference>
<dbReference type="NCBIfam" id="NF010029">
    <property type="entry name" value="PRK13504.1"/>
    <property type="match status" value="1"/>
</dbReference>
<evidence type="ECO:0000256" key="3">
    <source>
        <dbReference type="ARBA" id="ARBA00010429"/>
    </source>
</evidence>
<keyword evidence="5" id="KW-0349">Heme</keyword>
<dbReference type="GO" id="GO:0046872">
    <property type="term" value="F:metal ion binding"/>
    <property type="evidence" value="ECO:0007669"/>
    <property type="project" value="UniProtKB-KW"/>
</dbReference>
<feature type="domain" description="Nitrite/Sulfite reductase ferredoxin-like" evidence="11">
    <location>
        <begin position="335"/>
        <end position="395"/>
    </location>
</feature>
<dbReference type="InterPro" id="IPR006066">
    <property type="entry name" value="NO2/SO3_Rdtase_FeS/sirohaem_BS"/>
</dbReference>
<evidence type="ECO:0000256" key="4">
    <source>
        <dbReference type="ARBA" id="ARBA00022485"/>
    </source>
</evidence>
<dbReference type="InterPro" id="IPR045169">
    <property type="entry name" value="NO2/SO3_Rdtase_4Fe4S_prot"/>
</dbReference>
<keyword evidence="6" id="KW-0479">Metal-binding</keyword>
<dbReference type="Gene3D" id="3.30.413.10">
    <property type="entry name" value="Sulfite Reductase Hemoprotein, domain 1"/>
    <property type="match status" value="2"/>
</dbReference>
<evidence type="ECO:0000256" key="2">
    <source>
        <dbReference type="ARBA" id="ARBA00001966"/>
    </source>
</evidence>
<evidence type="ECO:0000313" key="12">
    <source>
        <dbReference type="EMBL" id="PSR23706.1"/>
    </source>
</evidence>
<protein>
    <submittedName>
        <fullName evidence="12">NADPH-dependent assimilatory sulfite reductase hemoprotein subunit</fullName>
    </submittedName>
</protein>
<dbReference type="GO" id="GO:0000103">
    <property type="term" value="P:sulfate assimilation"/>
    <property type="evidence" value="ECO:0007669"/>
    <property type="project" value="TreeGrafter"/>
</dbReference>
<comment type="cofactor">
    <cofactor evidence="1">
        <name>siroheme</name>
        <dbReference type="ChEBI" id="CHEBI:60052"/>
    </cofactor>
</comment>
<evidence type="ECO:0000256" key="1">
    <source>
        <dbReference type="ARBA" id="ARBA00001929"/>
    </source>
</evidence>
<dbReference type="GO" id="GO:0016002">
    <property type="term" value="F:sulfite reductase activity"/>
    <property type="evidence" value="ECO:0007669"/>
    <property type="project" value="TreeGrafter"/>
</dbReference>
<dbReference type="Pfam" id="PF03460">
    <property type="entry name" value="NIR_SIR_ferr"/>
    <property type="match status" value="2"/>
</dbReference>
<dbReference type="SUPFAM" id="SSF55124">
    <property type="entry name" value="Nitrite/Sulfite reductase N-terminal domain-like"/>
    <property type="match status" value="2"/>
</dbReference>
<feature type="domain" description="Nitrite/Sulfite reductase ferredoxin-like" evidence="11">
    <location>
        <begin position="61"/>
        <end position="123"/>
    </location>
</feature>
<keyword evidence="4" id="KW-0004">4Fe-4S</keyword>
<comment type="caution">
    <text evidence="12">The sequence shown here is derived from an EMBL/GenBank/DDBJ whole genome shotgun (WGS) entry which is preliminary data.</text>
</comment>
<keyword evidence="8" id="KW-0408">Iron</keyword>
<comment type="cofactor">
    <cofactor evidence="2">
        <name>[4Fe-4S] cluster</name>
        <dbReference type="ChEBI" id="CHEBI:49883"/>
    </cofactor>
</comment>
<name>A0A2T2WN99_9FIRM</name>
<feature type="domain" description="Nitrite/sulphite reductase 4Fe-4S" evidence="10">
    <location>
        <begin position="166"/>
        <end position="310"/>
    </location>
</feature>
<evidence type="ECO:0000256" key="7">
    <source>
        <dbReference type="ARBA" id="ARBA00023002"/>
    </source>
</evidence>
<evidence type="ECO:0000259" key="11">
    <source>
        <dbReference type="Pfam" id="PF03460"/>
    </source>
</evidence>
<sequence length="551" mass="61340">MPLRSIEMIKQESRHLRGRLYDDVFLNRDSGVSEESRQLLKFFGMYQQQDRDLKKKSGAGTPHTFMIRVATAAGVLSSEQYLALDGLCRDLAQAQLRLTSRQAVQIHGVVKGHLAPLVTRLIEMDMSSLAGCGDVVRNLAACPLPDHGGARDTVRAMALELSQRLKPATQAYLELFVAGEKVFDIVEEESLYGEQYLPRKFKIGMTIAGDNCVDIYSHDVGLVYHPSTDKWTILVGGGLAQSHGVAKTHALLAQPLGQIPMHMLTQTVETIVRIQRDFGNRDDRRFARMKYLVEAWGLERFRMTVEERMGMLLDDPGKLQWNHTTDHLVNEDPSVLGVRLPHGRIRDSHGMLWASALRDVVASCRPTLHITAQQNLLLTGLNPESKAEAIRILTAYGVKSPTELSPFHRYALACPALPTCTLALAESERVVDRVVDQIERWWTEAGLSPMDLRIRMTGCPNNCARPFLAEVGLVGAAPGRYHVYVGGSPQGTRLARLAAERIPIEDLGTTLLPLFRQYRESRLNNDELFGDWCARNGIGQAPRASQNHEGG</sequence>
<accession>A0A2T2WN99</accession>
<dbReference type="SUPFAM" id="SSF56014">
    <property type="entry name" value="Nitrite and sulphite reductase 4Fe-4S domain-like"/>
    <property type="match status" value="2"/>
</dbReference>
<dbReference type="EMBL" id="PXYT01000090">
    <property type="protein sequence ID" value="PSR23706.1"/>
    <property type="molecule type" value="Genomic_DNA"/>
</dbReference>
<keyword evidence="9" id="KW-0411">Iron-sulfur</keyword>
<evidence type="ECO:0000256" key="9">
    <source>
        <dbReference type="ARBA" id="ARBA00023014"/>
    </source>
</evidence>
<evidence type="ECO:0000256" key="8">
    <source>
        <dbReference type="ARBA" id="ARBA00023004"/>
    </source>
</evidence>
<dbReference type="InterPro" id="IPR005117">
    <property type="entry name" value="NiRdtase/SiRdtase_haem-b_fer"/>
</dbReference>
<dbReference type="PRINTS" id="PR00397">
    <property type="entry name" value="SIROHAEM"/>
</dbReference>
<dbReference type="InterPro" id="IPR045854">
    <property type="entry name" value="NO2/SO3_Rdtase_4Fe4S_sf"/>
</dbReference>
<reference evidence="12 13" key="1">
    <citation type="journal article" date="2014" name="BMC Genomics">
        <title>Comparison of environmental and isolate Sulfobacillus genomes reveals diverse carbon, sulfur, nitrogen, and hydrogen metabolisms.</title>
        <authorList>
            <person name="Justice N.B."/>
            <person name="Norman A."/>
            <person name="Brown C.T."/>
            <person name="Singh A."/>
            <person name="Thomas B.C."/>
            <person name="Banfield J.F."/>
        </authorList>
    </citation>
    <scope>NUCLEOTIDE SEQUENCE [LARGE SCALE GENOMIC DNA]</scope>
    <source>
        <strain evidence="12">AMDSBA1</strain>
    </source>
</reference>
<gene>
    <name evidence="12" type="ORF">C7B43_19865</name>
</gene>
<keyword evidence="7" id="KW-0560">Oxidoreductase</keyword>
<dbReference type="GO" id="GO:0009337">
    <property type="term" value="C:sulfite reductase complex (NADPH)"/>
    <property type="evidence" value="ECO:0007669"/>
    <property type="project" value="TreeGrafter"/>
</dbReference>